<accession>A0A366D7S2</accession>
<name>A0A366D7S2_9NOCA</name>
<gene>
    <name evidence="4" type="ORF">DFR74_115176</name>
</gene>
<reference evidence="4 5" key="1">
    <citation type="submission" date="2018-06" db="EMBL/GenBank/DDBJ databases">
        <title>Genomic Encyclopedia of Type Strains, Phase IV (KMG-IV): sequencing the most valuable type-strain genomes for metagenomic binning, comparative biology and taxonomic classification.</title>
        <authorList>
            <person name="Goeker M."/>
        </authorList>
    </citation>
    <scope>NUCLEOTIDE SEQUENCE [LARGE SCALE GENOMIC DNA]</scope>
    <source>
        <strain evidence="4 5">DSM 44599</strain>
    </source>
</reference>
<protein>
    <recommendedName>
        <fullName evidence="3">DUF8175 domain-containing protein</fullName>
    </recommendedName>
</protein>
<dbReference type="STRING" id="1210090.GCA_001613185_07078"/>
<evidence type="ECO:0000313" key="5">
    <source>
        <dbReference type="Proteomes" id="UP000252586"/>
    </source>
</evidence>
<organism evidence="4 5">
    <name type="scientific">Nocardia puris</name>
    <dbReference type="NCBI Taxonomy" id="208602"/>
    <lineage>
        <taxon>Bacteria</taxon>
        <taxon>Bacillati</taxon>
        <taxon>Actinomycetota</taxon>
        <taxon>Actinomycetes</taxon>
        <taxon>Mycobacteriales</taxon>
        <taxon>Nocardiaceae</taxon>
        <taxon>Nocardia</taxon>
    </lineage>
</organism>
<dbReference type="OrthoDB" id="4426844at2"/>
<evidence type="ECO:0000259" key="3">
    <source>
        <dbReference type="Pfam" id="PF26526"/>
    </source>
</evidence>
<feature type="chain" id="PRO_5038509901" description="DUF8175 domain-containing protein" evidence="2">
    <location>
        <begin position="28"/>
        <end position="216"/>
    </location>
</feature>
<dbReference type="AlphaFoldDB" id="A0A366D7S2"/>
<keyword evidence="2" id="KW-0732">Signal</keyword>
<dbReference type="Proteomes" id="UP000252586">
    <property type="component" value="Unassembled WGS sequence"/>
</dbReference>
<dbReference type="InterPro" id="IPR058488">
    <property type="entry name" value="DUF8175"/>
</dbReference>
<feature type="region of interest" description="Disordered" evidence="1">
    <location>
        <begin position="34"/>
        <end position="60"/>
    </location>
</feature>
<comment type="caution">
    <text evidence="4">The sequence shown here is derived from an EMBL/GenBank/DDBJ whole genome shotgun (WGS) entry which is preliminary data.</text>
</comment>
<feature type="domain" description="DUF8175" evidence="3">
    <location>
        <begin position="35"/>
        <end position="196"/>
    </location>
</feature>
<evidence type="ECO:0000256" key="2">
    <source>
        <dbReference type="SAM" id="SignalP"/>
    </source>
</evidence>
<evidence type="ECO:0000256" key="1">
    <source>
        <dbReference type="SAM" id="MobiDB-lite"/>
    </source>
</evidence>
<evidence type="ECO:0000313" key="4">
    <source>
        <dbReference type="EMBL" id="RBO85328.1"/>
    </source>
</evidence>
<dbReference type="RefSeq" id="WP_084538257.1">
    <property type="nucleotide sequence ID" value="NZ_CP107943.1"/>
</dbReference>
<dbReference type="Pfam" id="PF26526">
    <property type="entry name" value="DUF8175"/>
    <property type="match status" value="1"/>
</dbReference>
<keyword evidence="5" id="KW-1185">Reference proteome</keyword>
<dbReference type="EMBL" id="QNRE01000015">
    <property type="protein sequence ID" value="RBO85328.1"/>
    <property type="molecule type" value="Genomic_DNA"/>
</dbReference>
<feature type="signal peptide" evidence="2">
    <location>
        <begin position="1"/>
        <end position="27"/>
    </location>
</feature>
<dbReference type="PROSITE" id="PS51257">
    <property type="entry name" value="PROKAR_LIPOPROTEIN"/>
    <property type="match status" value="1"/>
</dbReference>
<proteinExistence type="predicted"/>
<sequence>MKLSRAQRIPRASRIAVLAFTGPIAAAALLGCASDPEPSTAGPSSTTWATDRPPSGVHWRPYQGVELPITDQGPHRVEGAVASEFDRNPAGAAVAAIHANVRIAVADDRDWATVGQQMLAEGPGRDSWAVLRAQVSITEPATGAPRILGYRIARYTLDVAEVDIYSRHPDESVTVHRAQVVWRADGWRLLLPEIPGYHTVTTAAAAPPDMVVLPWP</sequence>